<evidence type="ECO:0000256" key="1">
    <source>
        <dbReference type="ARBA" id="ARBA00008814"/>
    </source>
</evidence>
<dbReference type="InterPro" id="IPR050902">
    <property type="entry name" value="ABC_Transporter_SBP"/>
</dbReference>
<name>A0A097APH5_THEKI</name>
<accession>A0A097APH5</accession>
<evidence type="ECO:0000259" key="2">
    <source>
        <dbReference type="PROSITE" id="PS50983"/>
    </source>
</evidence>
<dbReference type="EMBL" id="CP009170">
    <property type="protein sequence ID" value="AIS51724.1"/>
    <property type="molecule type" value="Genomic_DNA"/>
</dbReference>
<evidence type="ECO:0000313" key="4">
    <source>
        <dbReference type="Proteomes" id="UP000029669"/>
    </source>
</evidence>
<comment type="similarity">
    <text evidence="1">Belongs to the bacterial solute-binding protein 8 family.</text>
</comment>
<dbReference type="Proteomes" id="UP000029669">
    <property type="component" value="Chromosome"/>
</dbReference>
<dbReference type="HOGENOM" id="CLU_1776579_0_0_9"/>
<sequence>MQEGNSLTLDQVIKFAGGNNITADLEPSPNTTDVSAEWLIEKNPEVIIFVYSSDLLGYTINDYSAVMKLANDIKKDPVLSKTDAVKNNRIYFTNISNLFRFSEAVYFAKWFYPDRFKDVNPDQLLKEYFEKWLGIPMKGIWVYPEK</sequence>
<evidence type="ECO:0000313" key="3">
    <source>
        <dbReference type="EMBL" id="AIS51724.1"/>
    </source>
</evidence>
<dbReference type="PANTHER" id="PTHR30535">
    <property type="entry name" value="VITAMIN B12-BINDING PROTEIN"/>
    <property type="match status" value="1"/>
</dbReference>
<gene>
    <name evidence="3" type="ORF">TKV_c05250</name>
</gene>
<dbReference type="STRING" id="2325.TKV_c05250"/>
<dbReference type="InterPro" id="IPR002491">
    <property type="entry name" value="ABC_transptr_periplasmic_BD"/>
</dbReference>
<reference evidence="4" key="1">
    <citation type="journal article" date="2015" name="Genome Announc.">
        <title>Whole-Genome Sequences of 80 Environmental and Clinical Isolates of Burkholderia pseudomallei.</title>
        <authorList>
            <person name="Johnson S.L."/>
            <person name="Baker A.L."/>
            <person name="Chain P.S."/>
            <person name="Currie B.J."/>
            <person name="Daligault H.E."/>
            <person name="Davenport K.W."/>
            <person name="Davis C.B."/>
            <person name="Inglis T.J."/>
            <person name="Kaestli M."/>
            <person name="Koren S."/>
            <person name="Mayo M."/>
            <person name="Merritt A.J."/>
            <person name="Price E.P."/>
            <person name="Sarovich D.S."/>
            <person name="Warner J."/>
            <person name="Rosovitz M.J."/>
        </authorList>
    </citation>
    <scope>NUCLEOTIDE SEQUENCE [LARGE SCALE GENOMIC DNA]</scope>
    <source>
        <strain evidence="4">DSM 2030</strain>
    </source>
</reference>
<protein>
    <submittedName>
        <fullName evidence="3">ABC-type Fe3+-hydroxamate transport system, periplasmic component</fullName>
    </submittedName>
</protein>
<proteinExistence type="inferred from homology"/>
<dbReference type="AlphaFoldDB" id="A0A097APH5"/>
<dbReference type="OrthoDB" id="9787830at2"/>
<dbReference type="PROSITE" id="PS50983">
    <property type="entry name" value="FE_B12_PBP"/>
    <property type="match status" value="1"/>
</dbReference>
<dbReference type="KEGG" id="tki:TKV_c05250"/>
<dbReference type="SUPFAM" id="SSF53807">
    <property type="entry name" value="Helical backbone' metal receptor"/>
    <property type="match status" value="1"/>
</dbReference>
<organism evidence="3 4">
    <name type="scientific">Thermoanaerobacter kivui</name>
    <name type="common">Acetogenium kivui</name>
    <dbReference type="NCBI Taxonomy" id="2325"/>
    <lineage>
        <taxon>Bacteria</taxon>
        <taxon>Bacillati</taxon>
        <taxon>Bacillota</taxon>
        <taxon>Clostridia</taxon>
        <taxon>Thermoanaerobacterales</taxon>
        <taxon>Thermoanaerobacteraceae</taxon>
        <taxon>Thermoanaerobacter</taxon>
    </lineage>
</organism>
<dbReference type="RefSeq" id="WP_049684630.1">
    <property type="nucleotide sequence ID" value="NZ_CP009170.1"/>
</dbReference>
<dbReference type="Gene3D" id="3.40.50.1980">
    <property type="entry name" value="Nitrogenase molybdenum iron protein domain"/>
    <property type="match status" value="1"/>
</dbReference>
<dbReference type="eggNOG" id="COG0614">
    <property type="taxonomic scope" value="Bacteria"/>
</dbReference>
<keyword evidence="4" id="KW-1185">Reference proteome</keyword>
<feature type="domain" description="Fe/B12 periplasmic-binding" evidence="2">
    <location>
        <begin position="1"/>
        <end position="123"/>
    </location>
</feature>
<dbReference type="PANTHER" id="PTHR30535:SF34">
    <property type="entry name" value="MOLYBDATE-BINDING PROTEIN MOLA"/>
    <property type="match status" value="1"/>
</dbReference>
<dbReference type="Pfam" id="PF01497">
    <property type="entry name" value="Peripla_BP_2"/>
    <property type="match status" value="1"/>
</dbReference>